<name>A0A654LWN6_9ARCH</name>
<accession>A0A654LWN6</accession>
<dbReference type="KEGG" id="taa:NMY3_00448"/>
<sequence>MRNKSIEEKYRRESVKRKGALICNYFSHAKVLYIDV</sequence>
<dbReference type="Proteomes" id="UP000058925">
    <property type="component" value="Chromosome"/>
</dbReference>
<proteinExistence type="predicted"/>
<evidence type="ECO:0000313" key="1">
    <source>
        <dbReference type="EMBL" id="ALI34661.1"/>
    </source>
</evidence>
<dbReference type="EMBL" id="CP012850">
    <property type="protein sequence ID" value="ALI34661.1"/>
    <property type="molecule type" value="Genomic_DNA"/>
</dbReference>
<gene>
    <name evidence="1" type="ORF">NMY3_00448</name>
</gene>
<protein>
    <submittedName>
        <fullName evidence="1">Uncharacterized protein</fullName>
    </submittedName>
</protein>
<reference evidence="2" key="1">
    <citation type="submission" date="2015-10" db="EMBL/GenBank/DDBJ databases">
        <title>Niche specialization of a soil ammonia-oxidizing archaeon, Candidatus Nitrosocosmicus oleophilus.</title>
        <authorList>
            <person name="Jung M.-Y."/>
            <person name="Rhee S.-K."/>
        </authorList>
    </citation>
    <scope>NUCLEOTIDE SEQUENCE [LARGE SCALE GENOMIC DNA]</scope>
    <source>
        <strain evidence="2">MY3</strain>
    </source>
</reference>
<dbReference type="AlphaFoldDB" id="A0A654LWN6"/>
<evidence type="ECO:0000313" key="2">
    <source>
        <dbReference type="Proteomes" id="UP000058925"/>
    </source>
</evidence>
<keyword evidence="2" id="KW-1185">Reference proteome</keyword>
<organism evidence="1 2">
    <name type="scientific">Candidatus Nitrosocosmicus oleophilus</name>
    <dbReference type="NCBI Taxonomy" id="1353260"/>
    <lineage>
        <taxon>Archaea</taxon>
        <taxon>Nitrososphaerota</taxon>
        <taxon>Nitrososphaeria</taxon>
        <taxon>Nitrososphaerales</taxon>
        <taxon>Nitrososphaeraceae</taxon>
        <taxon>Candidatus Nitrosocosmicus</taxon>
    </lineage>
</organism>